<keyword evidence="1 6" id="KW-0963">Cytoplasm</keyword>
<dbReference type="Pfam" id="PF01424">
    <property type="entry name" value="R3H"/>
    <property type="match status" value="1"/>
</dbReference>
<evidence type="ECO:0000256" key="1">
    <source>
        <dbReference type="ARBA" id="ARBA00022490"/>
    </source>
</evidence>
<dbReference type="GO" id="GO:0009252">
    <property type="term" value="P:peptidoglycan biosynthetic process"/>
    <property type="evidence" value="ECO:0007669"/>
    <property type="project" value="UniProtKB-UniRule"/>
</dbReference>
<dbReference type="SUPFAM" id="SSF82708">
    <property type="entry name" value="R3H domain"/>
    <property type="match status" value="1"/>
</dbReference>
<organism evidence="9 10">
    <name type="scientific">Candidatus Merdicola faecigallinarum</name>
    <dbReference type="NCBI Taxonomy" id="2840862"/>
    <lineage>
        <taxon>Bacteria</taxon>
        <taxon>Bacillati</taxon>
        <taxon>Bacillota</taxon>
        <taxon>Clostridia</taxon>
        <taxon>Candidatus Merdicola</taxon>
    </lineage>
</organism>
<accession>A0A9D1SA08</accession>
<dbReference type="InterPro" id="IPR038008">
    <property type="entry name" value="Jag_KH"/>
</dbReference>
<keyword evidence="7" id="KW-0175">Coiled coil</keyword>
<dbReference type="GO" id="GO:0003723">
    <property type="term" value="F:RNA binding"/>
    <property type="evidence" value="ECO:0007669"/>
    <property type="project" value="UniProtKB-UniRule"/>
</dbReference>
<gene>
    <name evidence="6" type="primary">khpB</name>
    <name evidence="6" type="synonym">eloR</name>
    <name evidence="9" type="ORF">IAB70_07260</name>
</gene>
<dbReference type="CDD" id="cd02644">
    <property type="entry name" value="R3H_jag"/>
    <property type="match status" value="1"/>
</dbReference>
<keyword evidence="3 6" id="KW-0133">Cell shape</keyword>
<feature type="coiled-coil region" evidence="7">
    <location>
        <begin position="13"/>
        <end position="85"/>
    </location>
</feature>
<name>A0A9D1SA08_9FIRM</name>
<sequence>MSNHVIAEGRTTNEAIENGLKQLNTTRNNVEIKVLENEEKRSFFSILAPRVIKVELTLKENREKIERKEKNIVISKEELEEISKRIEVFLKDFLKSIQAEKSSYQIIKEEGFIRVLLEGDDVHYLIGYRGEVLNSLQVILNNIASKKIEKKCRIILDIEGYRGRREKTLEELADKVSRTVIKNRKSITLEPMTAYERKIIHSRLQASTKVTTHSIGEEPNRRIVIEIK</sequence>
<feature type="domain" description="R3H" evidence="8">
    <location>
        <begin position="163"/>
        <end position="228"/>
    </location>
</feature>
<comment type="caution">
    <text evidence="6">Lacks conserved residue(s) required for the propagation of feature annotation.</text>
</comment>
<evidence type="ECO:0000259" key="8">
    <source>
        <dbReference type="PROSITE" id="PS51061"/>
    </source>
</evidence>
<protein>
    <recommendedName>
        <fullName evidence="6">RNA-binding protein KhpB</fullName>
    </recommendedName>
    <alternativeName>
        <fullName evidence="6">RNA-binding protein EloR</fullName>
    </alternativeName>
</protein>
<evidence type="ECO:0000256" key="5">
    <source>
        <dbReference type="ARBA" id="ARBA00023316"/>
    </source>
</evidence>
<dbReference type="PANTHER" id="PTHR35800:SF1">
    <property type="entry name" value="RNA-BINDING PROTEIN KHPB"/>
    <property type="match status" value="1"/>
</dbReference>
<dbReference type="InterPro" id="IPR038247">
    <property type="entry name" value="Jag_N_dom_sf"/>
</dbReference>
<dbReference type="Pfam" id="PF14804">
    <property type="entry name" value="Jag_N"/>
    <property type="match status" value="1"/>
</dbReference>
<dbReference type="HAMAP" id="MF_00867">
    <property type="entry name" value="KhpB"/>
    <property type="match status" value="1"/>
</dbReference>
<comment type="similarity">
    <text evidence="6">Belongs to the KhpB RNA-binding protein family.</text>
</comment>
<evidence type="ECO:0000256" key="3">
    <source>
        <dbReference type="ARBA" id="ARBA00022960"/>
    </source>
</evidence>
<comment type="subunit">
    <text evidence="6">Forms a complex with KhpA.</text>
</comment>
<dbReference type="PROSITE" id="PS51061">
    <property type="entry name" value="R3H"/>
    <property type="match status" value="1"/>
</dbReference>
<comment type="function">
    <text evidence="6">A probable RNA chaperone. Forms a complex with KhpA which binds to cellular RNA and controls its expression. Plays a role in peptidoglycan (PG) homeostasis and cell length regulation.</text>
</comment>
<dbReference type="Gene3D" id="3.30.300.20">
    <property type="match status" value="1"/>
</dbReference>
<evidence type="ECO:0000256" key="4">
    <source>
        <dbReference type="ARBA" id="ARBA00023186"/>
    </source>
</evidence>
<evidence type="ECO:0000313" key="10">
    <source>
        <dbReference type="Proteomes" id="UP000824093"/>
    </source>
</evidence>
<dbReference type="GO" id="GO:0005737">
    <property type="term" value="C:cytoplasm"/>
    <property type="evidence" value="ECO:0007669"/>
    <property type="project" value="UniProtKB-SubCell"/>
</dbReference>
<dbReference type="Gene3D" id="3.30.1370.50">
    <property type="entry name" value="R3H-like domain"/>
    <property type="match status" value="1"/>
</dbReference>
<evidence type="ECO:0000256" key="6">
    <source>
        <dbReference type="HAMAP-Rule" id="MF_00867"/>
    </source>
</evidence>
<dbReference type="CDD" id="cd02414">
    <property type="entry name" value="KH-II_Jag"/>
    <property type="match status" value="1"/>
</dbReference>
<dbReference type="GO" id="GO:0071555">
    <property type="term" value="P:cell wall organization"/>
    <property type="evidence" value="ECO:0007669"/>
    <property type="project" value="UniProtKB-KW"/>
</dbReference>
<proteinExistence type="inferred from homology"/>
<evidence type="ECO:0000256" key="7">
    <source>
        <dbReference type="SAM" id="Coils"/>
    </source>
</evidence>
<dbReference type="InterPro" id="IPR036867">
    <property type="entry name" value="R3H_dom_sf"/>
</dbReference>
<reference evidence="9" key="1">
    <citation type="submission" date="2020-10" db="EMBL/GenBank/DDBJ databases">
        <authorList>
            <person name="Gilroy R."/>
        </authorList>
    </citation>
    <scope>NUCLEOTIDE SEQUENCE</scope>
    <source>
        <strain evidence="9">CHK195-15760</strain>
    </source>
</reference>
<dbReference type="SMART" id="SM00393">
    <property type="entry name" value="R3H"/>
    <property type="match status" value="1"/>
</dbReference>
<evidence type="ECO:0000313" key="9">
    <source>
        <dbReference type="EMBL" id="HIU52385.1"/>
    </source>
</evidence>
<dbReference type="InterPro" id="IPR032782">
    <property type="entry name" value="KhpB_N"/>
</dbReference>
<comment type="caution">
    <text evidence="9">The sequence shown here is derived from an EMBL/GenBank/DDBJ whole genome shotgun (WGS) entry which is preliminary data.</text>
</comment>
<evidence type="ECO:0000256" key="2">
    <source>
        <dbReference type="ARBA" id="ARBA00022884"/>
    </source>
</evidence>
<dbReference type="GO" id="GO:0008360">
    <property type="term" value="P:regulation of cell shape"/>
    <property type="evidence" value="ECO:0007669"/>
    <property type="project" value="UniProtKB-KW"/>
</dbReference>
<keyword evidence="5 6" id="KW-0961">Cell wall biogenesis/degradation</keyword>
<reference evidence="9" key="2">
    <citation type="journal article" date="2021" name="PeerJ">
        <title>Extensive microbial diversity within the chicken gut microbiome revealed by metagenomics and culture.</title>
        <authorList>
            <person name="Gilroy R."/>
            <person name="Ravi A."/>
            <person name="Getino M."/>
            <person name="Pursley I."/>
            <person name="Horton D.L."/>
            <person name="Alikhan N.F."/>
            <person name="Baker D."/>
            <person name="Gharbi K."/>
            <person name="Hall N."/>
            <person name="Watson M."/>
            <person name="Adriaenssens E.M."/>
            <person name="Foster-Nyarko E."/>
            <person name="Jarju S."/>
            <person name="Secka A."/>
            <person name="Antonio M."/>
            <person name="Oren A."/>
            <person name="Chaudhuri R.R."/>
            <person name="La Ragione R."/>
            <person name="Hildebrand F."/>
            <person name="Pallen M.J."/>
        </authorList>
    </citation>
    <scope>NUCLEOTIDE SEQUENCE</scope>
    <source>
        <strain evidence="9">CHK195-15760</strain>
    </source>
</reference>
<dbReference type="NCBIfam" id="NF041568">
    <property type="entry name" value="Jag_EloR"/>
    <property type="match status" value="1"/>
</dbReference>
<dbReference type="Proteomes" id="UP000824093">
    <property type="component" value="Unassembled WGS sequence"/>
</dbReference>
<dbReference type="Gene3D" id="3.30.30.80">
    <property type="entry name" value="probable RNA-binding protein from clostridium symbiosum atcc 14940"/>
    <property type="match status" value="1"/>
</dbReference>
<dbReference type="InterPro" id="IPR039247">
    <property type="entry name" value="KhpB"/>
</dbReference>
<dbReference type="PANTHER" id="PTHR35800">
    <property type="entry name" value="PROTEIN JAG"/>
    <property type="match status" value="1"/>
</dbReference>
<dbReference type="Pfam" id="PF13083">
    <property type="entry name" value="KH_KhpA-B"/>
    <property type="match status" value="1"/>
</dbReference>
<keyword evidence="2 6" id="KW-0694">RNA-binding</keyword>
<comment type="subcellular location">
    <subcellularLocation>
        <location evidence="6">Cytoplasm</location>
    </subcellularLocation>
</comment>
<dbReference type="SMART" id="SM01245">
    <property type="entry name" value="Jag_N"/>
    <property type="match status" value="1"/>
</dbReference>
<dbReference type="InterPro" id="IPR015946">
    <property type="entry name" value="KH_dom-like_a/b"/>
</dbReference>
<dbReference type="EMBL" id="DVNH01000057">
    <property type="protein sequence ID" value="HIU52385.1"/>
    <property type="molecule type" value="Genomic_DNA"/>
</dbReference>
<dbReference type="InterPro" id="IPR034079">
    <property type="entry name" value="R3H_KhpB"/>
</dbReference>
<comment type="domain">
    <text evidence="6">Has an N-terminal Jag-N domain and 2 RNA-binding domains (KH and R3H).</text>
</comment>
<keyword evidence="4 6" id="KW-0143">Chaperone</keyword>
<dbReference type="AlphaFoldDB" id="A0A9D1SA08"/>
<dbReference type="InterPro" id="IPR001374">
    <property type="entry name" value="R3H_dom"/>
</dbReference>